<feature type="transmembrane region" description="Helical" evidence="1">
    <location>
        <begin position="285"/>
        <end position="306"/>
    </location>
</feature>
<keyword evidence="1" id="KW-0472">Membrane</keyword>
<keyword evidence="1" id="KW-0812">Transmembrane</keyword>
<protein>
    <submittedName>
        <fullName evidence="3">Glycosyltransferase family 2 protein</fullName>
    </submittedName>
</protein>
<feature type="transmembrane region" description="Helical" evidence="1">
    <location>
        <begin position="318"/>
        <end position="339"/>
    </location>
</feature>
<comment type="caution">
    <text evidence="3">The sequence shown here is derived from an EMBL/GenBank/DDBJ whole genome shotgun (WGS) entry which is preliminary data.</text>
</comment>
<dbReference type="Proteomes" id="UP001501803">
    <property type="component" value="Unassembled WGS sequence"/>
</dbReference>
<evidence type="ECO:0000313" key="3">
    <source>
        <dbReference type="EMBL" id="GAA3871975.1"/>
    </source>
</evidence>
<dbReference type="Pfam" id="PF00535">
    <property type="entry name" value="Glycos_transf_2"/>
    <property type="match status" value="1"/>
</dbReference>
<dbReference type="InterPro" id="IPR001173">
    <property type="entry name" value="Glyco_trans_2-like"/>
</dbReference>
<dbReference type="PANTHER" id="PTHR43685:SF2">
    <property type="entry name" value="GLYCOSYLTRANSFERASE 2-LIKE DOMAIN-CONTAINING PROTEIN"/>
    <property type="match status" value="1"/>
</dbReference>
<dbReference type="Gene3D" id="3.90.550.10">
    <property type="entry name" value="Spore Coat Polysaccharide Biosynthesis Protein SpsA, Chain A"/>
    <property type="match status" value="1"/>
</dbReference>
<feature type="transmembrane region" description="Helical" evidence="1">
    <location>
        <begin position="254"/>
        <end position="279"/>
    </location>
</feature>
<dbReference type="InterPro" id="IPR029044">
    <property type="entry name" value="Nucleotide-diphossugar_trans"/>
</dbReference>
<gene>
    <name evidence="3" type="ORF">GCM10022381_13800</name>
</gene>
<dbReference type="PANTHER" id="PTHR43685">
    <property type="entry name" value="GLYCOSYLTRANSFERASE"/>
    <property type="match status" value="1"/>
</dbReference>
<proteinExistence type="predicted"/>
<name>A0ABP7KC53_9MICO</name>
<dbReference type="EMBL" id="BAABCN010000002">
    <property type="protein sequence ID" value="GAA3871975.1"/>
    <property type="molecule type" value="Genomic_DNA"/>
</dbReference>
<organism evidence="3 4">
    <name type="scientific">Leifsonia kafniensis</name>
    <dbReference type="NCBI Taxonomy" id="475957"/>
    <lineage>
        <taxon>Bacteria</taxon>
        <taxon>Bacillati</taxon>
        <taxon>Actinomycetota</taxon>
        <taxon>Actinomycetes</taxon>
        <taxon>Micrococcales</taxon>
        <taxon>Microbacteriaceae</taxon>
        <taxon>Leifsonia</taxon>
    </lineage>
</organism>
<dbReference type="RefSeq" id="WP_345063808.1">
    <property type="nucleotide sequence ID" value="NZ_BAABCN010000002.1"/>
</dbReference>
<reference evidence="4" key="1">
    <citation type="journal article" date="2019" name="Int. J. Syst. Evol. Microbiol.">
        <title>The Global Catalogue of Microorganisms (GCM) 10K type strain sequencing project: providing services to taxonomists for standard genome sequencing and annotation.</title>
        <authorList>
            <consortium name="The Broad Institute Genomics Platform"/>
            <consortium name="The Broad Institute Genome Sequencing Center for Infectious Disease"/>
            <person name="Wu L."/>
            <person name="Ma J."/>
        </authorList>
    </citation>
    <scope>NUCLEOTIDE SEQUENCE [LARGE SCALE GENOMIC DNA]</scope>
    <source>
        <strain evidence="4">JCM 17021</strain>
    </source>
</reference>
<feature type="domain" description="Glycosyltransferase 2-like" evidence="2">
    <location>
        <begin position="17"/>
        <end position="146"/>
    </location>
</feature>
<evidence type="ECO:0000256" key="1">
    <source>
        <dbReference type="SAM" id="Phobius"/>
    </source>
</evidence>
<dbReference type="InterPro" id="IPR050834">
    <property type="entry name" value="Glycosyltransf_2"/>
</dbReference>
<keyword evidence="4" id="KW-1185">Reference proteome</keyword>
<keyword evidence="1" id="KW-1133">Transmembrane helix</keyword>
<accession>A0ABP7KC53</accession>
<sequence length="351" mass="38073">MADQLHRTGDEPLIGVSYVMPVLNEVTHVRAAVNSLLSQDYDGPFEVTLALGPSIDGTTELVEEMAAVDPRIRVVPNEIGSTPAGLNTAIRASVYPVVIRVDAHSVLPSNYARIAVETLERTGADNVGGIMDAQGEHPFQKAVARAYGTRVGLGGTPFHVGGAEGKADTVYLGCFRRESILKVGLFDESIKRGQDWELNRRLREAGGTVWFTPALTVIYRPRPSLSRLARQMLSTGLWRGELARRFPASNGLRYFVPPVMVVGTILGLLLGIGGIVQAALGESPWLLLGFVIPAIYLVFVIAATILVTRPDGFRSSLWFLIVLPCIHFCWGIGFVLGYLKLTSNITAHTGR</sequence>
<evidence type="ECO:0000259" key="2">
    <source>
        <dbReference type="Pfam" id="PF00535"/>
    </source>
</evidence>
<dbReference type="SUPFAM" id="SSF53448">
    <property type="entry name" value="Nucleotide-diphospho-sugar transferases"/>
    <property type="match status" value="1"/>
</dbReference>
<evidence type="ECO:0000313" key="4">
    <source>
        <dbReference type="Proteomes" id="UP001501803"/>
    </source>
</evidence>
<dbReference type="CDD" id="cd02525">
    <property type="entry name" value="Succinoglycan_BP_ExoA"/>
    <property type="match status" value="1"/>
</dbReference>